<proteinExistence type="inferred from homology"/>
<dbReference type="SUPFAM" id="SSF52833">
    <property type="entry name" value="Thioredoxin-like"/>
    <property type="match status" value="1"/>
</dbReference>
<keyword evidence="3 5" id="KW-0732">Signal</keyword>
<dbReference type="EMBL" id="CP000473">
    <property type="protein sequence ID" value="ABJ82446.1"/>
    <property type="molecule type" value="Genomic_DNA"/>
</dbReference>
<dbReference type="Pfam" id="PF10411">
    <property type="entry name" value="DsbC_N"/>
    <property type="match status" value="1"/>
</dbReference>
<keyword evidence="4" id="KW-0574">Periplasm</keyword>
<dbReference type="InParanoid" id="Q028V6"/>
<dbReference type="Gene3D" id="3.10.450.70">
    <property type="entry name" value="Disulphide bond isomerase, DsbC/G, N-terminal"/>
    <property type="match status" value="1"/>
</dbReference>
<comment type="subcellular location">
    <subcellularLocation>
        <location evidence="1">Periplasm</location>
    </subcellularLocation>
</comment>
<dbReference type="InterPro" id="IPR036249">
    <property type="entry name" value="Thioredoxin-like_sf"/>
</dbReference>
<dbReference type="eggNOG" id="COG1651">
    <property type="taxonomic scope" value="Bacteria"/>
</dbReference>
<dbReference type="Gene3D" id="3.40.30.10">
    <property type="entry name" value="Glutaredoxin"/>
    <property type="match status" value="1"/>
</dbReference>
<dbReference type="PANTHER" id="PTHR35272">
    <property type="entry name" value="THIOL:DISULFIDE INTERCHANGE PROTEIN DSBC-RELATED"/>
    <property type="match status" value="1"/>
</dbReference>
<evidence type="ECO:0000256" key="4">
    <source>
        <dbReference type="ARBA" id="ARBA00022764"/>
    </source>
</evidence>
<comment type="similarity">
    <text evidence="2">Belongs to the thioredoxin family. DsbC subfamily.</text>
</comment>
<dbReference type="InterPro" id="IPR013766">
    <property type="entry name" value="Thioredoxin_domain"/>
</dbReference>
<evidence type="ECO:0000256" key="2">
    <source>
        <dbReference type="ARBA" id="ARBA00009813"/>
    </source>
</evidence>
<dbReference type="InterPro" id="IPR012336">
    <property type="entry name" value="Thioredoxin-like_fold"/>
</dbReference>
<accession>Q028V6</accession>
<evidence type="ECO:0000256" key="5">
    <source>
        <dbReference type="SAM" id="SignalP"/>
    </source>
</evidence>
<dbReference type="HOGENOM" id="CLU_067526_0_0_0"/>
<dbReference type="PROSITE" id="PS51352">
    <property type="entry name" value="THIOREDOXIN_2"/>
    <property type="match status" value="1"/>
</dbReference>
<reference evidence="7" key="1">
    <citation type="submission" date="2006-10" db="EMBL/GenBank/DDBJ databases">
        <title>Complete sequence of Solibacter usitatus Ellin6076.</title>
        <authorList>
            <consortium name="US DOE Joint Genome Institute"/>
            <person name="Copeland A."/>
            <person name="Lucas S."/>
            <person name="Lapidus A."/>
            <person name="Barry K."/>
            <person name="Detter J.C."/>
            <person name="Glavina del Rio T."/>
            <person name="Hammon N."/>
            <person name="Israni S."/>
            <person name="Dalin E."/>
            <person name="Tice H."/>
            <person name="Pitluck S."/>
            <person name="Thompson L.S."/>
            <person name="Brettin T."/>
            <person name="Bruce D."/>
            <person name="Han C."/>
            <person name="Tapia R."/>
            <person name="Gilna P."/>
            <person name="Schmutz J."/>
            <person name="Larimer F."/>
            <person name="Land M."/>
            <person name="Hauser L."/>
            <person name="Kyrpides N."/>
            <person name="Mikhailova N."/>
            <person name="Janssen P.H."/>
            <person name="Kuske C.R."/>
            <person name="Richardson P."/>
        </authorList>
    </citation>
    <scope>NUCLEOTIDE SEQUENCE</scope>
    <source>
        <strain evidence="7">Ellin6076</strain>
    </source>
</reference>
<evidence type="ECO:0000256" key="3">
    <source>
        <dbReference type="ARBA" id="ARBA00022729"/>
    </source>
</evidence>
<sequence length="318" mass="35279" precursor="true">MFRATLLSLISVLLLSAADAPPKSAFDKPTLEAYVRHLYLLNPQLTVTVNDPKPSALPGFKEVKLRIAQGAQFQDLTLYVSNDGKKIVQGNFYDVTTNPFKPEIDKLKTQFQPALGTPGAPVQIVAFSDLQCPHCKTEAQMLRENLIKNYPKEVRLYFKDFPLEGLHPWAKAAAMAGRCVFQQNADAFWDYHDFVFSKQESLTPENLKDQILAWAKDNKSLDSVKLGACIDSKATQAEVEKEMEDGRALDISSTPTLFINGRRIGQSIDWANLKTIIDSEIEYQKTAKNAGDDCGCEVKLDVPGMPSATPAIAPVKKK</sequence>
<dbReference type="InterPro" id="IPR009094">
    <property type="entry name" value="DiS-bond_isomerase_DsbC/G_N_sf"/>
</dbReference>
<protein>
    <submittedName>
        <fullName evidence="7">DSBA oxidoreductase</fullName>
    </submittedName>
</protein>
<dbReference type="Pfam" id="PF13462">
    <property type="entry name" value="Thioredoxin_4"/>
    <property type="match status" value="1"/>
</dbReference>
<feature type="chain" id="PRO_5004163445" evidence="5">
    <location>
        <begin position="26"/>
        <end position="318"/>
    </location>
</feature>
<evidence type="ECO:0000259" key="6">
    <source>
        <dbReference type="PROSITE" id="PS51352"/>
    </source>
</evidence>
<feature type="domain" description="Thioredoxin" evidence="6">
    <location>
        <begin position="67"/>
        <end position="282"/>
    </location>
</feature>
<dbReference type="SUPFAM" id="SSF54423">
    <property type="entry name" value="DsbC/DsbG N-terminal domain-like"/>
    <property type="match status" value="1"/>
</dbReference>
<dbReference type="GO" id="GO:0042597">
    <property type="term" value="C:periplasmic space"/>
    <property type="evidence" value="ECO:0007669"/>
    <property type="project" value="UniProtKB-SubCell"/>
</dbReference>
<dbReference type="STRING" id="234267.Acid_1454"/>
<dbReference type="InterPro" id="IPR018950">
    <property type="entry name" value="DiS-bond_isomerase_DsbC/G_N"/>
</dbReference>
<gene>
    <name evidence="7" type="ordered locus">Acid_1454</name>
</gene>
<dbReference type="InterPro" id="IPR051470">
    <property type="entry name" value="Thiol:disulfide_interchange"/>
</dbReference>
<dbReference type="KEGG" id="sus:Acid_1454"/>
<dbReference type="PANTHER" id="PTHR35272:SF4">
    <property type="entry name" value="THIOL:DISULFIDE INTERCHANGE PROTEIN DSBG"/>
    <property type="match status" value="1"/>
</dbReference>
<name>Q028V6_SOLUE</name>
<evidence type="ECO:0000256" key="1">
    <source>
        <dbReference type="ARBA" id="ARBA00004418"/>
    </source>
</evidence>
<feature type="signal peptide" evidence="5">
    <location>
        <begin position="1"/>
        <end position="25"/>
    </location>
</feature>
<evidence type="ECO:0000313" key="7">
    <source>
        <dbReference type="EMBL" id="ABJ82446.1"/>
    </source>
</evidence>
<dbReference type="OrthoDB" id="117402at2"/>
<dbReference type="AlphaFoldDB" id="Q028V6"/>
<organism evidence="7">
    <name type="scientific">Solibacter usitatus (strain Ellin6076)</name>
    <dbReference type="NCBI Taxonomy" id="234267"/>
    <lineage>
        <taxon>Bacteria</taxon>
        <taxon>Pseudomonadati</taxon>
        <taxon>Acidobacteriota</taxon>
        <taxon>Terriglobia</taxon>
        <taxon>Bryobacterales</taxon>
        <taxon>Solibacteraceae</taxon>
        <taxon>Candidatus Solibacter</taxon>
    </lineage>
</organism>